<dbReference type="EMBL" id="JASBWV010000004">
    <property type="protein sequence ID" value="KAJ9126507.1"/>
    <property type="molecule type" value="Genomic_DNA"/>
</dbReference>
<protein>
    <submittedName>
        <fullName evidence="1">Uncharacterized protein</fullName>
    </submittedName>
</protein>
<evidence type="ECO:0000313" key="2">
    <source>
        <dbReference type="Proteomes" id="UP001234202"/>
    </source>
</evidence>
<sequence length="1128" mass="120811">MAPSGSSQKALLSPVRSSSSTRSSTRRKSLVRPALSYAHSSDPLLELDPPQHISPNRICINAITTNGVYAWPQYGPIVVEKLDLTLAQGSQIVLGGICGTYLMAAPVGRLCDVKGPRFASMLSAVLSFLGYQGFAYILARGTVPFVHPDEYNPDLDRQATPIVLALAYFLVGAAAIGSYFSALTTATLNFPKFPTLALSIPLSFLGLSSLFLSSLGRIPWFQDSLPDDENTKELNPVKFLRMLGIMIPLVNIFAAMFLIVIPPSIPQDLLQQDDIDPELVENMDASEATFTVNDDGDETMERPDLSASFMSYRSAVSEDLRHLTERTPLLIGGPEALYAAVREEEGLPTPSRSRSHSKASSHRLPRTAILSGLQDSNALENQTQQISGPEHVHWNTKMLLKNKGLWGFGIILVLAIGPAEMTLTSIGSILDSILASHSRQNINLLSDFFVMQGSNPARLLTTATSKSTALALRSKHILYLSISSTLARLIVGAAADYLSPIVTSHAEERRRKMSVKRSTLTVICMAIETAVFIYTATALETEKGLTVLSLGMGAMYGAIFTLTPAITSKHFGPAHFGLSWGMLSFLDASAALDELKKYEHNDGLSLRDLMDTQRNGVGGLTYNDFLLLPGKIEFPASDVVLASKVTKKIVLNTPFMSSPMDTVTEAEMAIAIALHGGLGIIHHNCSPEEQAAMVRKVKKYENGFIADPVCLSPGDRVEEALLIKEERGFCGLPITETGDVGGKLLGIVTGRDIQFRDPATLLKDVMTTDLVVGKAGITLQEANTILRDSKKGKLPIVDDNGNLVSLLARSDLLKNQNFPLASKLPESKQLYCGAAIGTRDADKARLELLVQAGLDVVVLDSSQGNSIYQIEFIKWIKQTFPNLEVIAGNVVTREQAAQLILAGADGLRVGMGSGSICITQEVMAVGRPQGTAVYAVSEFAARFGVPTVADGGIQNVGHIAKALALGASAVMMGGMLAGTTESPGEYFYHDGKRVKTYRGMGSIEAMENNKKGIPSSAGGPAKAKKVSAASAAKGTHNAATARYFSEADAVKVAQGVSGDVVDKGPLAKFIPYLYTGLQHSLQDAGVKSIEYLQSGAAEGSVRFELRTASAQAEGGVSNLHSYTKRLFA</sequence>
<accession>A0ACC2XTF1</accession>
<dbReference type="Proteomes" id="UP001234202">
    <property type="component" value="Unassembled WGS sequence"/>
</dbReference>
<organism evidence="1 2">
    <name type="scientific">Naganishia onofrii</name>
    <dbReference type="NCBI Taxonomy" id="1851511"/>
    <lineage>
        <taxon>Eukaryota</taxon>
        <taxon>Fungi</taxon>
        <taxon>Dikarya</taxon>
        <taxon>Basidiomycota</taxon>
        <taxon>Agaricomycotina</taxon>
        <taxon>Tremellomycetes</taxon>
        <taxon>Filobasidiales</taxon>
        <taxon>Filobasidiaceae</taxon>
        <taxon>Naganishia</taxon>
    </lineage>
</organism>
<evidence type="ECO:0000313" key="1">
    <source>
        <dbReference type="EMBL" id="KAJ9126507.1"/>
    </source>
</evidence>
<keyword evidence="2" id="KW-1185">Reference proteome</keyword>
<name>A0ACC2XTF1_9TREE</name>
<comment type="caution">
    <text evidence="1">The sequence shown here is derived from an EMBL/GenBank/DDBJ whole genome shotgun (WGS) entry which is preliminary data.</text>
</comment>
<gene>
    <name evidence="1" type="ORF">QFC24_001534</name>
</gene>
<proteinExistence type="predicted"/>
<reference evidence="1" key="1">
    <citation type="submission" date="2023-04" db="EMBL/GenBank/DDBJ databases">
        <title>Draft Genome sequencing of Naganishia species isolated from polar environments using Oxford Nanopore Technology.</title>
        <authorList>
            <person name="Leo P."/>
            <person name="Venkateswaran K."/>
        </authorList>
    </citation>
    <scope>NUCLEOTIDE SEQUENCE</scope>
    <source>
        <strain evidence="1">DBVPG 5303</strain>
    </source>
</reference>